<dbReference type="CDD" id="cd07521">
    <property type="entry name" value="HAD_FCP1-like"/>
    <property type="match status" value="1"/>
</dbReference>
<gene>
    <name evidence="2" type="ORF">SELMODRAFT_5501</name>
</gene>
<dbReference type="NCBIfam" id="TIGR02251">
    <property type="entry name" value="HIF-SF_euk"/>
    <property type="match status" value="1"/>
</dbReference>
<proteinExistence type="predicted"/>
<dbReference type="eggNOG" id="KOG1605">
    <property type="taxonomic scope" value="Eukaryota"/>
</dbReference>
<feature type="domain" description="FCP1 homology" evidence="1">
    <location>
        <begin position="8"/>
        <end position="146"/>
    </location>
</feature>
<dbReference type="Proteomes" id="UP000001514">
    <property type="component" value="Unassembled WGS sequence"/>
</dbReference>
<reference evidence="2 3" key="1">
    <citation type="journal article" date="2011" name="Science">
        <title>The Selaginella genome identifies genetic changes associated with the evolution of vascular plants.</title>
        <authorList>
            <person name="Banks J.A."/>
            <person name="Nishiyama T."/>
            <person name="Hasebe M."/>
            <person name="Bowman J.L."/>
            <person name="Gribskov M."/>
            <person name="dePamphilis C."/>
            <person name="Albert V.A."/>
            <person name="Aono N."/>
            <person name="Aoyama T."/>
            <person name="Ambrose B.A."/>
            <person name="Ashton N.W."/>
            <person name="Axtell M.J."/>
            <person name="Barker E."/>
            <person name="Barker M.S."/>
            <person name="Bennetzen J.L."/>
            <person name="Bonawitz N.D."/>
            <person name="Chapple C."/>
            <person name="Cheng C."/>
            <person name="Correa L.G."/>
            <person name="Dacre M."/>
            <person name="DeBarry J."/>
            <person name="Dreyer I."/>
            <person name="Elias M."/>
            <person name="Engstrom E.M."/>
            <person name="Estelle M."/>
            <person name="Feng L."/>
            <person name="Finet C."/>
            <person name="Floyd S.K."/>
            <person name="Frommer W.B."/>
            <person name="Fujita T."/>
            <person name="Gramzow L."/>
            <person name="Gutensohn M."/>
            <person name="Harholt J."/>
            <person name="Hattori M."/>
            <person name="Heyl A."/>
            <person name="Hirai T."/>
            <person name="Hiwatashi Y."/>
            <person name="Ishikawa M."/>
            <person name="Iwata M."/>
            <person name="Karol K.G."/>
            <person name="Koehler B."/>
            <person name="Kolukisaoglu U."/>
            <person name="Kubo M."/>
            <person name="Kurata T."/>
            <person name="Lalonde S."/>
            <person name="Li K."/>
            <person name="Li Y."/>
            <person name="Litt A."/>
            <person name="Lyons E."/>
            <person name="Manning G."/>
            <person name="Maruyama T."/>
            <person name="Michael T.P."/>
            <person name="Mikami K."/>
            <person name="Miyazaki S."/>
            <person name="Morinaga S."/>
            <person name="Murata T."/>
            <person name="Mueller-Roeber B."/>
            <person name="Nelson D.R."/>
            <person name="Obara M."/>
            <person name="Oguri Y."/>
            <person name="Olmstead R.G."/>
            <person name="Onodera N."/>
            <person name="Petersen B.L."/>
            <person name="Pils B."/>
            <person name="Prigge M."/>
            <person name="Rensing S.A."/>
            <person name="Riano-Pachon D.M."/>
            <person name="Roberts A.W."/>
            <person name="Sato Y."/>
            <person name="Scheller H.V."/>
            <person name="Schulz B."/>
            <person name="Schulz C."/>
            <person name="Shakirov E.V."/>
            <person name="Shibagaki N."/>
            <person name="Shinohara N."/>
            <person name="Shippen D.E."/>
            <person name="Soerensen I."/>
            <person name="Sotooka R."/>
            <person name="Sugimoto N."/>
            <person name="Sugita M."/>
            <person name="Sumikawa N."/>
            <person name="Tanurdzic M."/>
            <person name="Theissen G."/>
            <person name="Ulvskov P."/>
            <person name="Wakazuki S."/>
            <person name="Weng J.K."/>
            <person name="Willats W.W."/>
            <person name="Wipf D."/>
            <person name="Wolf P.G."/>
            <person name="Yang L."/>
            <person name="Zimmer A.D."/>
            <person name="Zhu Q."/>
            <person name="Mitros T."/>
            <person name="Hellsten U."/>
            <person name="Loque D."/>
            <person name="Otillar R."/>
            <person name="Salamov A."/>
            <person name="Schmutz J."/>
            <person name="Shapiro H."/>
            <person name="Lindquist E."/>
            <person name="Lucas S."/>
            <person name="Rokhsar D."/>
            <person name="Grigoriev I.V."/>
        </authorList>
    </citation>
    <scope>NUCLEOTIDE SEQUENCE [LARGE SCALE GENOMIC DNA]</scope>
</reference>
<dbReference type="InterPro" id="IPR011948">
    <property type="entry name" value="Dullard_phosphatase"/>
</dbReference>
<dbReference type="OrthoDB" id="277011at2759"/>
<dbReference type="InParanoid" id="D8S8N5"/>
<accession>D8S8N5</accession>
<dbReference type="KEGG" id="smo:SELMODRAFT_5501"/>
<dbReference type="SUPFAM" id="SSF56784">
    <property type="entry name" value="HAD-like"/>
    <property type="match status" value="1"/>
</dbReference>
<evidence type="ECO:0000313" key="2">
    <source>
        <dbReference type="EMBL" id="EFJ19188.1"/>
    </source>
</evidence>
<dbReference type="SMART" id="SM00577">
    <property type="entry name" value="CPDc"/>
    <property type="match status" value="1"/>
</dbReference>
<dbReference type="PANTHER" id="PTHR12210">
    <property type="entry name" value="DULLARD PROTEIN PHOSPHATASE"/>
    <property type="match status" value="1"/>
</dbReference>
<name>D8S8N5_SELML</name>
<dbReference type="Gramene" id="EFJ19188">
    <property type="protein sequence ID" value="EFJ19188"/>
    <property type="gene ID" value="SELMODRAFT_5501"/>
</dbReference>
<dbReference type="GO" id="GO:0004721">
    <property type="term" value="F:phosphoprotein phosphatase activity"/>
    <property type="evidence" value="ECO:0000318"/>
    <property type="project" value="GO_Central"/>
</dbReference>
<dbReference type="Gene3D" id="3.40.50.1000">
    <property type="entry name" value="HAD superfamily/HAD-like"/>
    <property type="match status" value="1"/>
</dbReference>
<dbReference type="PROSITE" id="PS50969">
    <property type="entry name" value="FCP1"/>
    <property type="match status" value="1"/>
</dbReference>
<feature type="non-terminal residue" evidence="2">
    <location>
        <position position="1"/>
    </location>
</feature>
<dbReference type="InterPro" id="IPR050365">
    <property type="entry name" value="TIM50"/>
</dbReference>
<organism evidence="3">
    <name type="scientific">Selaginella moellendorffii</name>
    <name type="common">Spikemoss</name>
    <dbReference type="NCBI Taxonomy" id="88036"/>
    <lineage>
        <taxon>Eukaryota</taxon>
        <taxon>Viridiplantae</taxon>
        <taxon>Streptophyta</taxon>
        <taxon>Embryophyta</taxon>
        <taxon>Tracheophyta</taxon>
        <taxon>Lycopodiopsida</taxon>
        <taxon>Selaginellales</taxon>
        <taxon>Selaginellaceae</taxon>
        <taxon>Selaginella</taxon>
    </lineage>
</organism>
<dbReference type="InterPro" id="IPR036412">
    <property type="entry name" value="HAD-like_sf"/>
</dbReference>
<keyword evidence="3" id="KW-1185">Reference proteome</keyword>
<dbReference type="HOGENOM" id="CLU_020262_4_5_1"/>
<dbReference type="Pfam" id="PF03031">
    <property type="entry name" value="NIF"/>
    <property type="match status" value="1"/>
</dbReference>
<sequence length="146" mass="16483">TCILPPPLDPNKPTLVLDMDNTLIHAREGKATLRLFSGKVVPLERYMVAKRPGVDEFLRDMAKLYEIVVFTAAMQYYADKILDKLDPEGLITHRLYRDSCVSCDGGETMIKDLSRLGRDLKRVVIVDDNPHSFSLQPRNGIPIPAF</sequence>
<dbReference type="InterPro" id="IPR004274">
    <property type="entry name" value="FCP1_dom"/>
</dbReference>
<evidence type="ECO:0000259" key="1">
    <source>
        <dbReference type="PROSITE" id="PS50969"/>
    </source>
</evidence>
<dbReference type="InterPro" id="IPR023214">
    <property type="entry name" value="HAD_sf"/>
</dbReference>
<evidence type="ECO:0000313" key="3">
    <source>
        <dbReference type="Proteomes" id="UP000001514"/>
    </source>
</evidence>
<protein>
    <recommendedName>
        <fullName evidence="1">FCP1 homology domain-containing protein</fullName>
    </recommendedName>
</protein>
<dbReference type="AlphaFoldDB" id="D8S8N5"/>
<dbReference type="EMBL" id="GL377607">
    <property type="protein sequence ID" value="EFJ19188.1"/>
    <property type="molecule type" value="Genomic_DNA"/>
</dbReference>
<feature type="non-terminal residue" evidence="2">
    <location>
        <position position="146"/>
    </location>
</feature>
<dbReference type="STRING" id="88036.D8S8N5"/>